<proteinExistence type="predicted"/>
<gene>
    <name evidence="1" type="ORF">BJX66DRAFT_288900</name>
</gene>
<sequence length="518" mass="59949">MNPISSHYHECPHDKPEKERRQSVGSARLVCRLFDELASPFLFVWLEIGLSQKSLDFVEHLSRRPRLAKGVRHLTVWLDYCPGEAATDLQQFKRLKDGKFMGDSYFQSVRYELFPSDDERPGVNDELSQFYNGLLEAWDAFDDTDYNVQPRNHFAYLQCLRRGYADYQERHREQFQLISQGTFVQRLAASLKRMPCYESLLLLDDGWEYSQSYISNPTVQEPGPDEIHEYMRETWNWIMMHQEMEAELVPAKILVDLPVALHKAGISLRKLQIGCFPMNYDYNMLEPRYEDSTIFTSWNDLAAACRGIEEFALTPFPSTERDPVEHLDISDNGPPIINAYFTALLSSQRLKRVDFSLFTLGGGNYALSDLNFITRALSTATWPPLQTLHLEHVPFFQADLERLCVALPDTLEKLFLDDVTVKIGIWARALDILRNKYAVQSVQGKCKIQFKYLDGGEFCGDEVTAIEMERHPLERWPKWKWENGLIATPLVERYVTGHGVRDNPLRGDLERILDEGPC</sequence>
<evidence type="ECO:0000313" key="2">
    <source>
        <dbReference type="Proteomes" id="UP001610563"/>
    </source>
</evidence>
<organism evidence="1 2">
    <name type="scientific">Aspergillus keveii</name>
    <dbReference type="NCBI Taxonomy" id="714993"/>
    <lineage>
        <taxon>Eukaryota</taxon>
        <taxon>Fungi</taxon>
        <taxon>Dikarya</taxon>
        <taxon>Ascomycota</taxon>
        <taxon>Pezizomycotina</taxon>
        <taxon>Eurotiomycetes</taxon>
        <taxon>Eurotiomycetidae</taxon>
        <taxon>Eurotiales</taxon>
        <taxon>Aspergillaceae</taxon>
        <taxon>Aspergillus</taxon>
        <taxon>Aspergillus subgen. Nidulantes</taxon>
    </lineage>
</organism>
<evidence type="ECO:0000313" key="1">
    <source>
        <dbReference type="EMBL" id="KAL2801028.1"/>
    </source>
</evidence>
<dbReference type="EMBL" id="JBFTWV010000001">
    <property type="protein sequence ID" value="KAL2801028.1"/>
    <property type="molecule type" value="Genomic_DNA"/>
</dbReference>
<reference evidence="1 2" key="1">
    <citation type="submission" date="2024-07" db="EMBL/GenBank/DDBJ databases">
        <title>Section-level genome sequencing and comparative genomics of Aspergillus sections Usti and Cavernicolus.</title>
        <authorList>
            <consortium name="Lawrence Berkeley National Laboratory"/>
            <person name="Nybo J.L."/>
            <person name="Vesth T.C."/>
            <person name="Theobald S."/>
            <person name="Frisvad J.C."/>
            <person name="Larsen T.O."/>
            <person name="Kjaerboelling I."/>
            <person name="Rothschild-Mancinelli K."/>
            <person name="Lyhne E.K."/>
            <person name="Kogle M.E."/>
            <person name="Barry K."/>
            <person name="Clum A."/>
            <person name="Na H."/>
            <person name="Ledsgaard L."/>
            <person name="Lin J."/>
            <person name="Lipzen A."/>
            <person name="Kuo A."/>
            <person name="Riley R."/>
            <person name="Mondo S."/>
            <person name="Labutti K."/>
            <person name="Haridas S."/>
            <person name="Pangalinan J."/>
            <person name="Salamov A.A."/>
            <person name="Simmons B.A."/>
            <person name="Magnuson J.K."/>
            <person name="Chen J."/>
            <person name="Drula E."/>
            <person name="Henrissat B."/>
            <person name="Wiebenga A."/>
            <person name="Lubbers R.J."/>
            <person name="Gomes A.C."/>
            <person name="Makela M.R."/>
            <person name="Stajich J."/>
            <person name="Grigoriev I.V."/>
            <person name="Mortensen U.H."/>
            <person name="De Vries R.P."/>
            <person name="Baker S.E."/>
            <person name="Andersen M.R."/>
        </authorList>
    </citation>
    <scope>NUCLEOTIDE SEQUENCE [LARGE SCALE GENOMIC DNA]</scope>
    <source>
        <strain evidence="1 2">CBS 209.92</strain>
    </source>
</reference>
<dbReference type="Proteomes" id="UP001610563">
    <property type="component" value="Unassembled WGS sequence"/>
</dbReference>
<protein>
    <submittedName>
        <fullName evidence="1">Uncharacterized protein</fullName>
    </submittedName>
</protein>
<keyword evidence="2" id="KW-1185">Reference proteome</keyword>
<accession>A0ABR4GPM3</accession>
<name>A0ABR4GPM3_9EURO</name>
<comment type="caution">
    <text evidence="1">The sequence shown here is derived from an EMBL/GenBank/DDBJ whole genome shotgun (WGS) entry which is preliminary data.</text>
</comment>